<dbReference type="InterPro" id="IPR035309">
    <property type="entry name" value="PSME4"/>
</dbReference>
<evidence type="ECO:0000256" key="1">
    <source>
        <dbReference type="SAM" id="MobiDB-lite"/>
    </source>
</evidence>
<dbReference type="EMBL" id="BQXS01011328">
    <property type="protein sequence ID" value="GKT36890.1"/>
    <property type="molecule type" value="Genomic_DNA"/>
</dbReference>
<feature type="domain" description="Proteasome activator complex subunit 4 C-terminal" evidence="2">
    <location>
        <begin position="1083"/>
        <end position="1165"/>
    </location>
</feature>
<keyword evidence="3" id="KW-0647">Proteasome</keyword>
<keyword evidence="4" id="KW-1185">Reference proteome</keyword>
<name>A0ABQ5KWQ2_9EUKA</name>
<accession>A0ABQ5KWQ2</accession>
<dbReference type="InterPro" id="IPR021843">
    <property type="entry name" value="PSME4_C"/>
</dbReference>
<feature type="region of interest" description="Disordered" evidence="1">
    <location>
        <begin position="199"/>
        <end position="252"/>
    </location>
</feature>
<proteinExistence type="predicted"/>
<organism evidence="3 4">
    <name type="scientific">Aduncisulcus paluster</name>
    <dbReference type="NCBI Taxonomy" id="2918883"/>
    <lineage>
        <taxon>Eukaryota</taxon>
        <taxon>Metamonada</taxon>
        <taxon>Carpediemonas-like organisms</taxon>
        <taxon>Aduncisulcus</taxon>
    </lineage>
</organism>
<feature type="compositionally biased region" description="Basic and acidic residues" evidence="1">
    <location>
        <begin position="108"/>
        <end position="117"/>
    </location>
</feature>
<dbReference type="Gene3D" id="1.25.10.10">
    <property type="entry name" value="Leucine-rich Repeat Variant"/>
    <property type="match status" value="1"/>
</dbReference>
<protein>
    <submittedName>
        <fullName evidence="3">Proteasome activator complex subunit 4 like protein</fullName>
    </submittedName>
</protein>
<feature type="region of interest" description="Disordered" evidence="1">
    <location>
        <begin position="79"/>
        <end position="145"/>
    </location>
</feature>
<dbReference type="InterPro" id="IPR016024">
    <property type="entry name" value="ARM-type_fold"/>
</dbReference>
<evidence type="ECO:0000313" key="3">
    <source>
        <dbReference type="EMBL" id="GKT36890.1"/>
    </source>
</evidence>
<comment type="caution">
    <text evidence="3">The sequence shown here is derived from an EMBL/GenBank/DDBJ whole genome shotgun (WGS) entry which is preliminary data.</text>
</comment>
<feature type="domain" description="Proteasome activator complex subunit 4 C-terminal" evidence="2">
    <location>
        <begin position="1003"/>
        <end position="1077"/>
    </location>
</feature>
<sequence length="1171" mass="130276">ETIENPIDILTALGIPPEMASMMQSLPPEKLMEILESLQAHQKQSHPQSSKKDNSEIFTLSKSYDVRLKMREALIQHLQSEAKKGRDEEEEIEEEEEEEEEEVEEEEPMKSDVHGDGGEEETIENPIDILTALGIPPEMASMMQSLPPEKLMEILESLQAHQKQSHPQSSKKDNSEIFTLSKSYDVRLKMREALIQHLQSEAKKGSEEKTLLEKEKEKDKEKEKGEEDTESGSFNDESSDLSGYSQPPQDLTQFHPLPASYVTYAQILLGTYKAHYCCDEISASNRSSKSGSGSISSVFGPSCRLPKASALHLTVGDNHLCHAYNNTAIPPADYALTHVFVGEFLGEHVDGSTRNDMRGDKAGEHWLSGIYDSVCGGEDEQMTWTDLNYAYDNIVRGSNNSSTEASKESKRGPVVFSCTSAIASLLSPSSALSSINSSYGETQQLIKEFETHVPESLPPHLSSILSTLSYFINSSGRAPTGDLCFFVGYLASMCGSVIYETLIPFLMAASTPRKHQDNRHDVCYGSVLGLLGSITAIPPQKAVTFIPPLLLIFLRVNRFTDSKKEKMRLHLCASIGIMTIDTCAWLICGLGCACGMLRVPQESEEDHGYISNDGHSIHRSVRIGNEVAKAFNDTHDLTLVQSLSILRAFLTACSVFSSILPSLLPYLIPFQSLSFLSSEHAALCGCIYGCFGQATHVYTSQRPCVGGVINNEGNSLFSVNLCRGIVPDNTPSPYIMESLTPFILKSLAMFPVFNNASNTPIVGSSPSSFVQPSTISSSLSSTHVRTLAFSLSVLYSLRHSHLPMLPSVLPALLQHTAHSHRGIGEWCGWIASSSFWTESVGIHVQSLRRCVEGLKRSTEVLSIKGEEEEEGEKGERISTTTGADQKKDESNIEDLLGLEKVGEMVVSKHISTSIPILSSISARLLFLRRLENSLFLSFKELQNSGILDTLRDTLMQLLCDSSLEVQRASARVLAVYFRIVEKKNRIVMLRRIGRLCKSKSTGERYGGVCVLCECVLAHPDSIPRWIARVICKISMSFAHDKANVIQMLVRETFRVFMNQHKEMWAQEKMMFSEEELRSKSTGERYGGVCVLCECVLAHPDSIPRWIARVICKISMSFAHDKANVIQMLVRETFRVFMNQHKEMWAQEKMMFSEEELRVINEVLASQTNIYI</sequence>
<dbReference type="PANTHER" id="PTHR32170">
    <property type="entry name" value="PROTEASOME ACTIVATOR COMPLEX SUBUNIT 4"/>
    <property type="match status" value="1"/>
</dbReference>
<dbReference type="Proteomes" id="UP001057375">
    <property type="component" value="Unassembled WGS sequence"/>
</dbReference>
<dbReference type="GO" id="GO:0000502">
    <property type="term" value="C:proteasome complex"/>
    <property type="evidence" value="ECO:0007669"/>
    <property type="project" value="UniProtKB-KW"/>
</dbReference>
<feature type="region of interest" description="Disordered" evidence="1">
    <location>
        <begin position="862"/>
        <end position="886"/>
    </location>
</feature>
<evidence type="ECO:0000259" key="2">
    <source>
        <dbReference type="Pfam" id="PF11919"/>
    </source>
</evidence>
<feature type="non-terminal residue" evidence="3">
    <location>
        <position position="1"/>
    </location>
</feature>
<dbReference type="PANTHER" id="PTHR32170:SF3">
    <property type="entry name" value="PROTEASOME ACTIVATOR COMPLEX SUBUNIT 4"/>
    <property type="match status" value="1"/>
</dbReference>
<dbReference type="Pfam" id="PF11919">
    <property type="entry name" value="PSME4_C"/>
    <property type="match status" value="2"/>
</dbReference>
<feature type="compositionally biased region" description="Polar residues" evidence="1">
    <location>
        <begin position="39"/>
        <end position="48"/>
    </location>
</feature>
<dbReference type="InterPro" id="IPR011989">
    <property type="entry name" value="ARM-like"/>
</dbReference>
<gene>
    <name evidence="3" type="ORF">ADUPG1_009775</name>
</gene>
<feature type="compositionally biased region" description="Basic and acidic residues" evidence="1">
    <location>
        <begin position="199"/>
        <end position="225"/>
    </location>
</feature>
<feature type="region of interest" description="Disordered" evidence="1">
    <location>
        <begin position="36"/>
        <end position="57"/>
    </location>
</feature>
<dbReference type="SUPFAM" id="SSF48371">
    <property type="entry name" value="ARM repeat"/>
    <property type="match status" value="2"/>
</dbReference>
<feature type="compositionally biased region" description="Polar residues" evidence="1">
    <location>
        <begin position="232"/>
        <end position="252"/>
    </location>
</feature>
<reference evidence="3" key="1">
    <citation type="submission" date="2022-03" db="EMBL/GenBank/DDBJ databases">
        <title>Draft genome sequence of Aduncisulcus paluster, a free-living microaerophilic Fornicata.</title>
        <authorList>
            <person name="Yuyama I."/>
            <person name="Kume K."/>
            <person name="Tamura T."/>
            <person name="Inagaki Y."/>
            <person name="Hashimoto T."/>
        </authorList>
    </citation>
    <scope>NUCLEOTIDE SEQUENCE</scope>
    <source>
        <strain evidence="3">NY0171</strain>
    </source>
</reference>
<feature type="compositionally biased region" description="Acidic residues" evidence="1">
    <location>
        <begin position="88"/>
        <end position="107"/>
    </location>
</feature>
<evidence type="ECO:0000313" key="4">
    <source>
        <dbReference type="Proteomes" id="UP001057375"/>
    </source>
</evidence>